<dbReference type="Gene3D" id="2.60.40.790">
    <property type="match status" value="1"/>
</dbReference>
<feature type="domain" description="SHSP" evidence="4">
    <location>
        <begin position="18"/>
        <end position="122"/>
    </location>
</feature>
<comment type="caution">
    <text evidence="5">The sequence shown here is derived from an EMBL/GenBank/DDBJ whole genome shotgun (WGS) entry which is preliminary data.</text>
</comment>
<dbReference type="CDD" id="cd00298">
    <property type="entry name" value="ACD_sHsps_p23-like"/>
    <property type="match status" value="1"/>
</dbReference>
<gene>
    <name evidence="5" type="ORF">Fot_54128</name>
</gene>
<dbReference type="Pfam" id="PF00011">
    <property type="entry name" value="HSP20"/>
    <property type="match status" value="1"/>
</dbReference>
<name>A0ABD1PG51_9LAMI</name>
<keyword evidence="6" id="KW-1185">Reference proteome</keyword>
<dbReference type="AlphaFoldDB" id="A0ABD1PG51"/>
<dbReference type="SUPFAM" id="SSF49764">
    <property type="entry name" value="HSP20-like chaperones"/>
    <property type="match status" value="1"/>
</dbReference>
<dbReference type="InterPro" id="IPR008978">
    <property type="entry name" value="HSP20-like_chaperone"/>
</dbReference>
<proteinExistence type="inferred from homology"/>
<organism evidence="5 6">
    <name type="scientific">Forsythia ovata</name>
    <dbReference type="NCBI Taxonomy" id="205694"/>
    <lineage>
        <taxon>Eukaryota</taxon>
        <taxon>Viridiplantae</taxon>
        <taxon>Streptophyta</taxon>
        <taxon>Embryophyta</taxon>
        <taxon>Tracheophyta</taxon>
        <taxon>Spermatophyta</taxon>
        <taxon>Magnoliopsida</taxon>
        <taxon>eudicotyledons</taxon>
        <taxon>Gunneridae</taxon>
        <taxon>Pentapetalae</taxon>
        <taxon>asterids</taxon>
        <taxon>lamiids</taxon>
        <taxon>Lamiales</taxon>
        <taxon>Oleaceae</taxon>
        <taxon>Forsythieae</taxon>
        <taxon>Forsythia</taxon>
    </lineage>
</organism>
<protein>
    <recommendedName>
        <fullName evidence="4">SHSP domain-containing protein</fullName>
    </recommendedName>
</protein>
<feature type="compositionally biased region" description="Basic and acidic residues" evidence="3">
    <location>
        <begin position="145"/>
        <end position="155"/>
    </location>
</feature>
<reference evidence="6" key="1">
    <citation type="submission" date="2024-07" db="EMBL/GenBank/DDBJ databases">
        <title>Two chromosome-level genome assemblies of Korean endemic species Abeliophyllum distichum and Forsythia ovata (Oleaceae).</title>
        <authorList>
            <person name="Jang H."/>
        </authorList>
    </citation>
    <scope>NUCLEOTIDE SEQUENCE [LARGE SCALE GENOMIC DNA]</scope>
</reference>
<sequence>MAIDGRVKPGIVKRESSLLFREIVPPHGWKEDENNHYLRITLPGFEQMNVTLQIDKFGHLVVRGERQLSGHKFVSFQETFDVPKNANVEESSGEFVDGEIFCVTIPKMLSEYPKINTPTQKSMGNPESKRDHATGSNIGNKKSTRKPDEFLDPEVPKHDIKKHESNIITTDEKSTMKIWFFLGKLRDLSRRALGGSRTDPSVGFTTLKIKQA</sequence>
<evidence type="ECO:0000256" key="3">
    <source>
        <dbReference type="SAM" id="MobiDB-lite"/>
    </source>
</evidence>
<dbReference type="Proteomes" id="UP001604277">
    <property type="component" value="Unassembled WGS sequence"/>
</dbReference>
<evidence type="ECO:0000256" key="1">
    <source>
        <dbReference type="PROSITE-ProRule" id="PRU00285"/>
    </source>
</evidence>
<feature type="compositionally biased region" description="Polar residues" evidence="3">
    <location>
        <begin position="116"/>
        <end position="125"/>
    </location>
</feature>
<dbReference type="EMBL" id="JBFOLJ010000020">
    <property type="protein sequence ID" value="KAL2462891.1"/>
    <property type="molecule type" value="Genomic_DNA"/>
</dbReference>
<evidence type="ECO:0000313" key="5">
    <source>
        <dbReference type="EMBL" id="KAL2462891.1"/>
    </source>
</evidence>
<evidence type="ECO:0000313" key="6">
    <source>
        <dbReference type="Proteomes" id="UP001604277"/>
    </source>
</evidence>
<dbReference type="PROSITE" id="PS01031">
    <property type="entry name" value="SHSP"/>
    <property type="match status" value="1"/>
</dbReference>
<evidence type="ECO:0000256" key="2">
    <source>
        <dbReference type="RuleBase" id="RU003616"/>
    </source>
</evidence>
<comment type="similarity">
    <text evidence="1 2">Belongs to the small heat shock protein (HSP20) family.</text>
</comment>
<evidence type="ECO:0000259" key="4">
    <source>
        <dbReference type="PROSITE" id="PS01031"/>
    </source>
</evidence>
<dbReference type="InterPro" id="IPR002068">
    <property type="entry name" value="A-crystallin/Hsp20_dom"/>
</dbReference>
<accession>A0ABD1PG51</accession>
<feature type="region of interest" description="Disordered" evidence="3">
    <location>
        <begin position="115"/>
        <end position="155"/>
    </location>
</feature>